<name>A0A0T9M184_YERKR</name>
<protein>
    <submittedName>
        <fullName evidence="1">Uncharacterized protein</fullName>
    </submittedName>
</protein>
<gene>
    <name evidence="1" type="ORF">ERS008491_03857</name>
</gene>
<dbReference type="EMBL" id="CPYI01000020">
    <property type="protein sequence ID" value="CNF46076.1"/>
    <property type="molecule type" value="Genomic_DNA"/>
</dbReference>
<evidence type="ECO:0000313" key="2">
    <source>
        <dbReference type="Proteomes" id="UP000045824"/>
    </source>
</evidence>
<dbReference type="AlphaFoldDB" id="A0A0T9M184"/>
<sequence>MFYHIYLLYKNLMMFIIEKSLSFFVNIDNK</sequence>
<reference evidence="1 2" key="1">
    <citation type="submission" date="2015-03" db="EMBL/GenBank/DDBJ databases">
        <authorList>
            <person name="Murphy D."/>
        </authorList>
    </citation>
    <scope>NUCLEOTIDE SEQUENCE [LARGE SCALE GENOMIC DNA]</scope>
    <source>
        <strain evidence="1 2">FCF326</strain>
    </source>
</reference>
<proteinExistence type="predicted"/>
<evidence type="ECO:0000313" key="1">
    <source>
        <dbReference type="EMBL" id="CNF46076.1"/>
    </source>
</evidence>
<organism evidence="1 2">
    <name type="scientific">Yersinia kristensenii</name>
    <dbReference type="NCBI Taxonomy" id="28152"/>
    <lineage>
        <taxon>Bacteria</taxon>
        <taxon>Pseudomonadati</taxon>
        <taxon>Pseudomonadota</taxon>
        <taxon>Gammaproteobacteria</taxon>
        <taxon>Enterobacterales</taxon>
        <taxon>Yersiniaceae</taxon>
        <taxon>Yersinia</taxon>
    </lineage>
</organism>
<dbReference type="Proteomes" id="UP000045824">
    <property type="component" value="Unassembled WGS sequence"/>
</dbReference>
<accession>A0A0T9M184</accession>